<dbReference type="Pfam" id="PF13692">
    <property type="entry name" value="Glyco_trans_1_4"/>
    <property type="match status" value="1"/>
</dbReference>
<reference evidence="2 3" key="1">
    <citation type="journal article" date="2018" name="PLoS ONE">
        <title>The draft genome of Kipferlia bialata reveals reductive genome evolution in fornicate parasites.</title>
        <authorList>
            <person name="Tanifuji G."/>
            <person name="Takabayashi S."/>
            <person name="Kume K."/>
            <person name="Takagi M."/>
            <person name="Nakayama T."/>
            <person name="Kamikawa R."/>
            <person name="Inagaki Y."/>
            <person name="Hashimoto T."/>
        </authorList>
    </citation>
    <scope>NUCLEOTIDE SEQUENCE [LARGE SCALE GENOMIC DNA]</scope>
    <source>
        <strain evidence="2">NY0173</strain>
    </source>
</reference>
<sequence>MEFALHGACLGVPVISTDHSLSRATLPELAVQGISSLIIGAACSSALAVTHAVSDNMCARGIGSVSGGVQVVPNPVVIPAVSDACDIGYPDPGMVRVVMVARLTQRKGADLLADIAPPLLADPGVELVVVGEGPCATTMAQAGEAVPQGQRRFRMLGALRRVAAFGVVRRSHIMVVPSLTEAFGIVICEALAAGAVVVATDVGGARDVYESVAPDLASQFIVPCSREGVLDGLQRAVALCRAAPEKYRPSPSRRGYRREIASLYGVETVGQRLERLYAKTVDGFTPHSLWSMLASVWRGNGHPRVLFYQCLVSLCILCNACLMVLSGGL</sequence>
<dbReference type="SUPFAM" id="SSF53756">
    <property type="entry name" value="UDP-Glycosyltransferase/glycogen phosphorylase"/>
    <property type="match status" value="1"/>
</dbReference>
<dbReference type="PANTHER" id="PTHR45871">
    <property type="entry name" value="N-ACETYLGLUCOSAMINYL-PHOSPHATIDYLINOSITOL BIOSYNTHETIC PROTEIN"/>
    <property type="match status" value="1"/>
</dbReference>
<protein>
    <recommendedName>
        <fullName evidence="4">Glycosyl transferase family 1 domain-containing protein</fullName>
    </recommendedName>
</protein>
<evidence type="ECO:0000256" key="1">
    <source>
        <dbReference type="SAM" id="Phobius"/>
    </source>
</evidence>
<dbReference type="Gene3D" id="3.40.50.2000">
    <property type="entry name" value="Glycogen Phosphorylase B"/>
    <property type="match status" value="2"/>
</dbReference>
<keyword evidence="1" id="KW-1133">Transmembrane helix</keyword>
<proteinExistence type="predicted"/>
<comment type="caution">
    <text evidence="2">The sequence shown here is derived from an EMBL/GenBank/DDBJ whole genome shotgun (WGS) entry which is preliminary data.</text>
</comment>
<evidence type="ECO:0000313" key="3">
    <source>
        <dbReference type="Proteomes" id="UP000265618"/>
    </source>
</evidence>
<accession>A0A9K3GG24</accession>
<name>A0A9K3GG24_9EUKA</name>
<keyword evidence="1" id="KW-0472">Membrane</keyword>
<gene>
    <name evidence="2" type="ORF">KIPB_002513</name>
</gene>
<evidence type="ECO:0008006" key="4">
    <source>
        <dbReference type="Google" id="ProtNLM"/>
    </source>
</evidence>
<keyword evidence="3" id="KW-1185">Reference proteome</keyword>
<feature type="transmembrane region" description="Helical" evidence="1">
    <location>
        <begin position="305"/>
        <end position="325"/>
    </location>
</feature>
<dbReference type="Proteomes" id="UP000265618">
    <property type="component" value="Unassembled WGS sequence"/>
</dbReference>
<dbReference type="PANTHER" id="PTHR45871:SF1">
    <property type="entry name" value="PHOSPHATIDYLINOSITOL N-ACETYLGLUCOSAMINYLTRANSFERASE SUBUNIT A"/>
    <property type="match status" value="1"/>
</dbReference>
<dbReference type="EMBL" id="BDIP01000423">
    <property type="protein sequence ID" value="GIQ81538.1"/>
    <property type="molecule type" value="Genomic_DNA"/>
</dbReference>
<keyword evidence="1" id="KW-0812">Transmembrane</keyword>
<organism evidence="2 3">
    <name type="scientific">Kipferlia bialata</name>
    <dbReference type="NCBI Taxonomy" id="797122"/>
    <lineage>
        <taxon>Eukaryota</taxon>
        <taxon>Metamonada</taxon>
        <taxon>Carpediemonas-like organisms</taxon>
        <taxon>Kipferlia</taxon>
    </lineage>
</organism>
<evidence type="ECO:0000313" key="2">
    <source>
        <dbReference type="EMBL" id="GIQ81538.1"/>
    </source>
</evidence>
<dbReference type="AlphaFoldDB" id="A0A9K3GG24"/>